<evidence type="ECO:0000313" key="3">
    <source>
        <dbReference type="Proteomes" id="UP000682892"/>
    </source>
</evidence>
<dbReference type="Proteomes" id="UP000682892">
    <property type="component" value="Unassembled WGS sequence"/>
</dbReference>
<reference evidence="2" key="1">
    <citation type="submission" date="2005-10" db="EMBL/GenBank/DDBJ databases">
        <authorList>
            <person name="Loftus B.J."/>
            <person name="Nene V.M."/>
            <person name="Hannick L.I."/>
            <person name="Bidwell S."/>
            <person name="Haas B."/>
            <person name="Amedeo P."/>
            <person name="Orvis J."/>
            <person name="Wortman J.R."/>
            <person name="White O.R."/>
            <person name="Salzberg S."/>
            <person name="Shumway M."/>
            <person name="Koo H."/>
            <person name="Zhao Y."/>
            <person name="Holmes M."/>
            <person name="Miller J."/>
            <person name="Schatz M."/>
            <person name="Pop M."/>
            <person name="Pai G."/>
            <person name="Utterback T."/>
            <person name="Rogers Y.-H."/>
            <person name="Kravitz S."/>
            <person name="Fraser C.M."/>
        </authorList>
    </citation>
    <scope>NUCLEOTIDE SEQUENCE</scope>
    <source>
        <strain evidence="2">Liverpool</strain>
    </source>
</reference>
<accession>A0A1S4FTS5</accession>
<gene>
    <name evidence="2" type="ORF">AaeL_AAEL011472</name>
</gene>
<dbReference type="OrthoDB" id="7768752at2759"/>
<proteinExistence type="predicted"/>
<reference evidence="2" key="2">
    <citation type="journal article" date="2007" name="Science">
        <title>Genome sequence of Aedes aegypti, a major arbovirus vector.</title>
        <authorList>
            <person name="Nene V."/>
            <person name="Wortman J.R."/>
            <person name="Lawson D."/>
            <person name="Haas B."/>
            <person name="Kodira C."/>
            <person name="Tu Z.J."/>
            <person name="Loftus B."/>
            <person name="Xi Z."/>
            <person name="Megy K."/>
            <person name="Grabherr M."/>
            <person name="Ren Q."/>
            <person name="Zdobnov E.M."/>
            <person name="Lobo N.F."/>
            <person name="Campbell K.S."/>
            <person name="Brown S.E."/>
            <person name="Bonaldo M.F."/>
            <person name="Zhu J."/>
            <person name="Sinkins S.P."/>
            <person name="Hogenkamp D.G."/>
            <person name="Amedeo P."/>
            <person name="Arensburger P."/>
            <person name="Atkinson P.W."/>
            <person name="Bidwell S."/>
            <person name="Biedler J."/>
            <person name="Birney E."/>
            <person name="Bruggner R.V."/>
            <person name="Costas J."/>
            <person name="Coy M.R."/>
            <person name="Crabtree J."/>
            <person name="Crawford M."/>
            <person name="Debruyn B."/>
            <person name="Decaprio D."/>
            <person name="Eiglmeier K."/>
            <person name="Eisenstadt E."/>
            <person name="El-Dorry H."/>
            <person name="Gelbart W.M."/>
            <person name="Gomes S.L."/>
            <person name="Hammond M."/>
            <person name="Hannick L.I."/>
            <person name="Hogan J.R."/>
            <person name="Holmes M.H."/>
            <person name="Jaffe D."/>
            <person name="Johnston J.S."/>
            <person name="Kennedy R.C."/>
            <person name="Koo H."/>
            <person name="Kravitz S."/>
            <person name="Kriventseva E.V."/>
            <person name="Kulp D."/>
            <person name="Labutti K."/>
            <person name="Lee E."/>
            <person name="Li S."/>
            <person name="Lovin D.D."/>
            <person name="Mao C."/>
            <person name="Mauceli E."/>
            <person name="Menck C.F."/>
            <person name="Miller J.R."/>
            <person name="Montgomery P."/>
            <person name="Mori A."/>
            <person name="Nascimento A.L."/>
            <person name="Naveira H.F."/>
            <person name="Nusbaum C."/>
            <person name="O'leary S."/>
            <person name="Orvis J."/>
            <person name="Pertea M."/>
            <person name="Quesneville H."/>
            <person name="Reidenbach K.R."/>
            <person name="Rogers Y.H."/>
            <person name="Roth C.W."/>
            <person name="Schneider J.R."/>
            <person name="Schatz M."/>
            <person name="Shumway M."/>
            <person name="Stanke M."/>
            <person name="Stinson E.O."/>
            <person name="Tubio J.M."/>
            <person name="Vanzee J.P."/>
            <person name="Verjovski-Almeida S."/>
            <person name="Werner D."/>
            <person name="White O."/>
            <person name="Wyder S."/>
            <person name="Zeng Q."/>
            <person name="Zhao Q."/>
            <person name="Zhao Y."/>
            <person name="Hill C.A."/>
            <person name="Raikhel A.S."/>
            <person name="Soares M.B."/>
            <person name="Knudson D.L."/>
            <person name="Lee N.H."/>
            <person name="Galagan J."/>
            <person name="Salzberg S.L."/>
            <person name="Paulsen I.T."/>
            <person name="Dimopoulos G."/>
            <person name="Collins F.H."/>
            <person name="Birren B."/>
            <person name="Fraser-Liggett C.M."/>
            <person name="Severson D.W."/>
        </authorList>
    </citation>
    <scope>NUCLEOTIDE SEQUENCE [LARGE SCALE GENOMIC DNA]</scope>
    <source>
        <strain evidence="2">Liverpool</strain>
    </source>
</reference>
<dbReference type="AlphaFoldDB" id="A0A1S4FTS5"/>
<keyword evidence="1" id="KW-0175">Coiled coil</keyword>
<name>A0A1S4FTS5_AEDAE</name>
<evidence type="ECO:0000256" key="1">
    <source>
        <dbReference type="SAM" id="Coils"/>
    </source>
</evidence>
<dbReference type="OMA" id="GENARRC"/>
<sequence length="134" mass="15793">MDHDYCSEPPASSAADVAEYTDVEYLIEEYEHAKPHLPAPANETVVDTDVKGTGENARRCDCAQKRARMERETKRLRRMVALERQRCRMLKARLRKLREELRVLRAIRKRQEARNVALLKRTIRKILYFGNYAF</sequence>
<evidence type="ECO:0000313" key="2">
    <source>
        <dbReference type="EMBL" id="EAT36434.1"/>
    </source>
</evidence>
<reference evidence="2" key="3">
    <citation type="submission" date="2012-09" db="EMBL/GenBank/DDBJ databases">
        <authorList>
            <consortium name="VectorBase"/>
        </authorList>
    </citation>
    <scope>NUCLEOTIDE SEQUENCE</scope>
    <source>
        <strain evidence="2">Liverpool</strain>
    </source>
</reference>
<dbReference type="EMBL" id="CH477768">
    <property type="protein sequence ID" value="EAT36434.1"/>
    <property type="molecule type" value="Genomic_DNA"/>
</dbReference>
<feature type="coiled-coil region" evidence="1">
    <location>
        <begin position="66"/>
        <end position="114"/>
    </location>
</feature>
<organism evidence="2 3">
    <name type="scientific">Aedes aegypti</name>
    <name type="common">Yellowfever mosquito</name>
    <name type="synonym">Culex aegypti</name>
    <dbReference type="NCBI Taxonomy" id="7159"/>
    <lineage>
        <taxon>Eukaryota</taxon>
        <taxon>Metazoa</taxon>
        <taxon>Ecdysozoa</taxon>
        <taxon>Arthropoda</taxon>
        <taxon>Hexapoda</taxon>
        <taxon>Insecta</taxon>
        <taxon>Pterygota</taxon>
        <taxon>Neoptera</taxon>
        <taxon>Endopterygota</taxon>
        <taxon>Diptera</taxon>
        <taxon>Nematocera</taxon>
        <taxon>Culicoidea</taxon>
        <taxon>Culicidae</taxon>
        <taxon>Culicinae</taxon>
        <taxon>Aedini</taxon>
        <taxon>Aedes</taxon>
        <taxon>Stegomyia</taxon>
    </lineage>
</organism>
<dbReference type="KEGG" id="aag:5574865"/>
<protein>
    <submittedName>
        <fullName evidence="2">AAEL011472-PA</fullName>
    </submittedName>
</protein>
<dbReference type="HOGENOM" id="CLU_1897906_0_0_1"/>